<evidence type="ECO:0008006" key="3">
    <source>
        <dbReference type="Google" id="ProtNLM"/>
    </source>
</evidence>
<name>A0A9W6W5I0_9ACTN</name>
<gene>
    <name evidence="1" type="ORF">Afil01_52140</name>
</gene>
<dbReference type="Gene3D" id="1.20.120.450">
    <property type="entry name" value="dinb family like domain"/>
    <property type="match status" value="1"/>
</dbReference>
<dbReference type="SUPFAM" id="SSF109854">
    <property type="entry name" value="DinB/YfiT-like putative metalloenzymes"/>
    <property type="match status" value="1"/>
</dbReference>
<dbReference type="InterPro" id="IPR034660">
    <property type="entry name" value="DinB/YfiT-like"/>
</dbReference>
<dbReference type="EMBL" id="BSTX01000004">
    <property type="protein sequence ID" value="GLZ80407.1"/>
    <property type="molecule type" value="Genomic_DNA"/>
</dbReference>
<dbReference type="AlphaFoldDB" id="A0A9W6W5I0"/>
<dbReference type="Pfam" id="PF04978">
    <property type="entry name" value="MST"/>
    <property type="match status" value="1"/>
</dbReference>
<evidence type="ECO:0000313" key="2">
    <source>
        <dbReference type="Proteomes" id="UP001165079"/>
    </source>
</evidence>
<reference evidence="1" key="1">
    <citation type="submission" date="2023-03" db="EMBL/GenBank/DDBJ databases">
        <title>Actinorhabdospora filicis NBRC 111898.</title>
        <authorList>
            <person name="Ichikawa N."/>
            <person name="Sato H."/>
            <person name="Tonouchi N."/>
        </authorList>
    </citation>
    <scope>NUCLEOTIDE SEQUENCE</scope>
    <source>
        <strain evidence="1">NBRC 111898</strain>
    </source>
</reference>
<dbReference type="InterPro" id="IPR007061">
    <property type="entry name" value="MST-like"/>
</dbReference>
<evidence type="ECO:0000313" key="1">
    <source>
        <dbReference type="EMBL" id="GLZ80407.1"/>
    </source>
</evidence>
<protein>
    <recommendedName>
        <fullName evidence="3">DinB family protein</fullName>
    </recommendedName>
</protein>
<comment type="caution">
    <text evidence="1">The sequence shown here is derived from an EMBL/GenBank/DDBJ whole genome shotgun (WGS) entry which is preliminary data.</text>
</comment>
<sequence length="164" mass="18263">MPTAMTETEALLRQLRAERGHVLEAIEGLSDADLRRGVLPSGWSCLGLVKHLAVDVERFWFRKAVAGEDVELYEGAEGWTVGPETPAEEILALYEDEAARADAIIAATAMDAFPKWWPVELFPNFPARELRRTVLHVMAETATHAGHLDAVRELIDGRQYLVLT</sequence>
<accession>A0A9W6W5I0</accession>
<keyword evidence="2" id="KW-1185">Reference proteome</keyword>
<proteinExistence type="predicted"/>
<dbReference type="RefSeq" id="WP_285665575.1">
    <property type="nucleotide sequence ID" value="NZ_BSTX01000004.1"/>
</dbReference>
<organism evidence="1 2">
    <name type="scientific">Actinorhabdospora filicis</name>
    <dbReference type="NCBI Taxonomy" id="1785913"/>
    <lineage>
        <taxon>Bacteria</taxon>
        <taxon>Bacillati</taxon>
        <taxon>Actinomycetota</taxon>
        <taxon>Actinomycetes</taxon>
        <taxon>Micromonosporales</taxon>
        <taxon>Micromonosporaceae</taxon>
        <taxon>Actinorhabdospora</taxon>
    </lineage>
</organism>
<dbReference type="Proteomes" id="UP001165079">
    <property type="component" value="Unassembled WGS sequence"/>
</dbReference>